<evidence type="ECO:0000256" key="5">
    <source>
        <dbReference type="ARBA" id="ARBA00022917"/>
    </source>
</evidence>
<evidence type="ECO:0000313" key="13">
    <source>
        <dbReference type="Proteomes" id="UP000231383"/>
    </source>
</evidence>
<dbReference type="InterPro" id="IPR036925">
    <property type="entry name" value="TIF_IF2_dom3_sf"/>
</dbReference>
<dbReference type="CDD" id="cd01887">
    <property type="entry name" value="IF2_eIF5B"/>
    <property type="match status" value="1"/>
</dbReference>
<sequence length="484" mass="53104">MNRSPIVAILGHVDHGKTTLLDTIRDSRLVSKEHGGITQRIGGYEIATGIKGYDIEKITFIDTPGHEAFSKLRSRGTNVADIAILVIDATDSVKPQTVESIAHIKNAKIPFIVAMNKMDVVGANPDKVKKDLLKHEVITEDMGGSVVALPISAIKKQGIQELLESILIIASDIDLKYDLKNPSKSYIIETKKDQRGVVVSCVIKDGTLRVGDIAHTNQEKIKIRALINDMGKSVKEVVPSTPFEILGFSKSPEVGSLMTSEHQDLSEAPEKDQEPRSQMDVSSMLQKEGEEKQKKLTVIIKADSQGTLEAILASLSKNENIEIVLSSIGGVHRSDIFLAKTTKSIVIGFSVSVDNEVKTLAKQEKVIIKTYDIIYELLDELEEVSDLISEKEEKEKNLKAQVKILATFPIEGDIVFGGLVTKGKLNVGDTAEVYRKDKLIGKSKLTSLKNRAKSVQEVKKDQECGMLFTPALDIKVGDVIKFVL</sequence>
<dbReference type="Gene3D" id="2.40.30.10">
    <property type="entry name" value="Translation factors"/>
    <property type="match status" value="2"/>
</dbReference>
<dbReference type="InterPro" id="IPR027417">
    <property type="entry name" value="P-loop_NTPase"/>
</dbReference>
<dbReference type="InterPro" id="IPR005225">
    <property type="entry name" value="Small_GTP-bd"/>
</dbReference>
<keyword evidence="4" id="KW-0547">Nucleotide-binding</keyword>
<dbReference type="FunFam" id="3.40.50.10050:FF:000001">
    <property type="entry name" value="Translation initiation factor IF-2"/>
    <property type="match status" value="1"/>
</dbReference>
<feature type="domain" description="Tr-type G" evidence="11">
    <location>
        <begin position="2"/>
        <end position="176"/>
    </location>
</feature>
<gene>
    <name evidence="12" type="primary">infB</name>
    <name evidence="12" type="ORF">CO051_06670</name>
</gene>
<dbReference type="PANTHER" id="PTHR43381:SF4">
    <property type="entry name" value="EUKARYOTIC TRANSLATION INITIATION FACTOR 5B"/>
    <property type="match status" value="1"/>
</dbReference>
<dbReference type="GO" id="GO:0003924">
    <property type="term" value="F:GTPase activity"/>
    <property type="evidence" value="ECO:0007669"/>
    <property type="project" value="InterPro"/>
</dbReference>
<evidence type="ECO:0000256" key="1">
    <source>
        <dbReference type="ARBA" id="ARBA00007733"/>
    </source>
</evidence>
<dbReference type="NCBIfam" id="TIGR00487">
    <property type="entry name" value="IF-2"/>
    <property type="match status" value="1"/>
</dbReference>
<keyword evidence="5 8" id="KW-0648">Protein biosynthesis</keyword>
<dbReference type="FunFam" id="3.40.50.300:FF:000019">
    <property type="entry name" value="Translation initiation factor IF-2"/>
    <property type="match status" value="1"/>
</dbReference>
<evidence type="ECO:0000313" key="12">
    <source>
        <dbReference type="EMBL" id="PJC30251.1"/>
    </source>
</evidence>
<dbReference type="PROSITE" id="PS51722">
    <property type="entry name" value="G_TR_2"/>
    <property type="match status" value="1"/>
</dbReference>
<accession>A0A2M8EWL6</accession>
<dbReference type="Gene3D" id="3.40.50.300">
    <property type="entry name" value="P-loop containing nucleotide triphosphate hydrolases"/>
    <property type="match status" value="1"/>
</dbReference>
<keyword evidence="3 8" id="KW-0396">Initiation factor</keyword>
<dbReference type="InterPro" id="IPR000795">
    <property type="entry name" value="T_Tr_GTP-bd_dom"/>
</dbReference>
<evidence type="ECO:0000256" key="6">
    <source>
        <dbReference type="ARBA" id="ARBA00023134"/>
    </source>
</evidence>
<proteinExistence type="inferred from homology"/>
<comment type="similarity">
    <text evidence="1 8">Belongs to the TRAFAC class translation factor GTPase superfamily. Classic translation factor GTPase family. IF-2 subfamily.</text>
</comment>
<dbReference type="InterPro" id="IPR015760">
    <property type="entry name" value="TIF_IF2"/>
</dbReference>
<dbReference type="NCBIfam" id="TIGR00231">
    <property type="entry name" value="small_GTP"/>
    <property type="match status" value="1"/>
</dbReference>
<dbReference type="AlphaFoldDB" id="A0A2M8EWL6"/>
<dbReference type="Proteomes" id="UP000231383">
    <property type="component" value="Unassembled WGS sequence"/>
</dbReference>
<dbReference type="PRINTS" id="PR00315">
    <property type="entry name" value="ELONGATNFCT"/>
</dbReference>
<evidence type="ECO:0000256" key="8">
    <source>
        <dbReference type="RuleBase" id="RU000644"/>
    </source>
</evidence>
<dbReference type="InterPro" id="IPR053905">
    <property type="entry name" value="EF-G-like_DII"/>
</dbReference>
<evidence type="ECO:0000256" key="4">
    <source>
        <dbReference type="ARBA" id="ARBA00022741"/>
    </source>
</evidence>
<dbReference type="SUPFAM" id="SSF50447">
    <property type="entry name" value="Translation proteins"/>
    <property type="match status" value="2"/>
</dbReference>
<organism evidence="12 13">
    <name type="scientific">Candidatus Roizmanbacteria bacterium CG_4_9_14_0_2_um_filter_39_13</name>
    <dbReference type="NCBI Taxonomy" id="1974839"/>
    <lineage>
        <taxon>Bacteria</taxon>
        <taxon>Candidatus Roizmaniibacteriota</taxon>
    </lineage>
</organism>
<comment type="function">
    <text evidence="8">One of the essential components for the initiation of protein synthesis. Protects formylmethionyl-tRNA from spontaneous hydrolysis and promotes its binding to the 30S ribosomal subunits. Also involved in the hydrolysis of GTP during the formation of the 70S ribosomal complex.</text>
</comment>
<feature type="compositionally biased region" description="Basic and acidic residues" evidence="10">
    <location>
        <begin position="261"/>
        <end position="277"/>
    </location>
</feature>
<dbReference type="SUPFAM" id="SSF52156">
    <property type="entry name" value="Initiation factor IF2/eIF5b, domain 3"/>
    <property type="match status" value="1"/>
</dbReference>
<dbReference type="Pfam" id="PF22042">
    <property type="entry name" value="EF-G_D2"/>
    <property type="match status" value="1"/>
</dbReference>
<evidence type="ECO:0000256" key="2">
    <source>
        <dbReference type="ARBA" id="ARBA00020675"/>
    </source>
</evidence>
<keyword evidence="9" id="KW-0175">Coiled coil</keyword>
<dbReference type="Pfam" id="PF00009">
    <property type="entry name" value="GTP_EFTU"/>
    <property type="match status" value="1"/>
</dbReference>
<dbReference type="InterPro" id="IPR000178">
    <property type="entry name" value="TF_IF2_bacterial-like"/>
</dbReference>
<dbReference type="GO" id="GO:0003743">
    <property type="term" value="F:translation initiation factor activity"/>
    <property type="evidence" value="ECO:0007669"/>
    <property type="project" value="UniProtKB-UniRule"/>
</dbReference>
<keyword evidence="6" id="KW-0342">GTP-binding</keyword>
<dbReference type="InterPro" id="IPR009000">
    <property type="entry name" value="Transl_B-barrel_sf"/>
</dbReference>
<evidence type="ECO:0000259" key="11">
    <source>
        <dbReference type="PROSITE" id="PS51722"/>
    </source>
</evidence>
<name>A0A2M8EWL6_9BACT</name>
<protein>
    <recommendedName>
        <fullName evidence="2 7">Translation initiation factor IF-2</fullName>
    </recommendedName>
</protein>
<evidence type="ECO:0000256" key="10">
    <source>
        <dbReference type="SAM" id="MobiDB-lite"/>
    </source>
</evidence>
<evidence type="ECO:0000256" key="3">
    <source>
        <dbReference type="ARBA" id="ARBA00022540"/>
    </source>
</evidence>
<dbReference type="GO" id="GO:0005737">
    <property type="term" value="C:cytoplasm"/>
    <property type="evidence" value="ECO:0007669"/>
    <property type="project" value="UniProtKB-UniRule"/>
</dbReference>
<evidence type="ECO:0000256" key="9">
    <source>
        <dbReference type="SAM" id="Coils"/>
    </source>
</evidence>
<dbReference type="GO" id="GO:0005525">
    <property type="term" value="F:GTP binding"/>
    <property type="evidence" value="ECO:0007669"/>
    <property type="project" value="UniProtKB-KW"/>
</dbReference>
<reference evidence="13" key="1">
    <citation type="submission" date="2017-09" db="EMBL/GenBank/DDBJ databases">
        <title>Depth-based differentiation of microbial function through sediment-hosted aquifers and enrichment of novel symbionts in the deep terrestrial subsurface.</title>
        <authorList>
            <person name="Probst A.J."/>
            <person name="Ladd B."/>
            <person name="Jarett J.K."/>
            <person name="Geller-Mcgrath D.E."/>
            <person name="Sieber C.M.K."/>
            <person name="Emerson J.B."/>
            <person name="Anantharaman K."/>
            <person name="Thomas B.C."/>
            <person name="Malmstrom R."/>
            <person name="Stieglmeier M."/>
            <person name="Klingl A."/>
            <person name="Woyke T."/>
            <person name="Ryan C.M."/>
            <person name="Banfield J.F."/>
        </authorList>
    </citation>
    <scope>NUCLEOTIDE SEQUENCE [LARGE SCALE GENOMIC DNA]</scope>
</reference>
<dbReference type="Pfam" id="PF11987">
    <property type="entry name" value="IF-2"/>
    <property type="match status" value="1"/>
</dbReference>
<comment type="caution">
    <text evidence="12">The sequence shown here is derived from an EMBL/GenBank/DDBJ whole genome shotgun (WGS) entry which is preliminary data.</text>
</comment>
<dbReference type="InterPro" id="IPR023115">
    <property type="entry name" value="TIF_IF2_dom3"/>
</dbReference>
<dbReference type="EMBL" id="PFSC01000174">
    <property type="protein sequence ID" value="PJC30251.1"/>
    <property type="molecule type" value="Genomic_DNA"/>
</dbReference>
<feature type="region of interest" description="Disordered" evidence="10">
    <location>
        <begin position="257"/>
        <end position="289"/>
    </location>
</feature>
<evidence type="ECO:0000256" key="7">
    <source>
        <dbReference type="NCBIfam" id="TIGR00487"/>
    </source>
</evidence>
<dbReference type="PANTHER" id="PTHR43381">
    <property type="entry name" value="TRANSLATION INITIATION FACTOR IF-2-RELATED"/>
    <property type="match status" value="1"/>
</dbReference>
<dbReference type="Gene3D" id="3.40.50.10050">
    <property type="entry name" value="Translation initiation factor IF- 2, domain 3"/>
    <property type="match status" value="1"/>
</dbReference>
<dbReference type="SUPFAM" id="SSF52540">
    <property type="entry name" value="P-loop containing nucleoside triphosphate hydrolases"/>
    <property type="match status" value="1"/>
</dbReference>
<feature type="coiled-coil region" evidence="9">
    <location>
        <begin position="374"/>
        <end position="401"/>
    </location>
</feature>